<dbReference type="RefSeq" id="WP_246670189.1">
    <property type="nucleotide sequence ID" value="NZ_VITK01000004.1"/>
</dbReference>
<dbReference type="Proteomes" id="UP000319949">
    <property type="component" value="Unassembled WGS sequence"/>
</dbReference>
<proteinExistence type="predicted"/>
<name>A0A560DPS2_9BRAD</name>
<organism evidence="2 3">
    <name type="scientific">Bradyrhizobium stylosanthis</name>
    <dbReference type="NCBI Taxonomy" id="1803665"/>
    <lineage>
        <taxon>Bacteria</taxon>
        <taxon>Pseudomonadati</taxon>
        <taxon>Pseudomonadota</taxon>
        <taxon>Alphaproteobacteria</taxon>
        <taxon>Hyphomicrobiales</taxon>
        <taxon>Nitrobacteraceae</taxon>
        <taxon>Bradyrhizobium</taxon>
    </lineage>
</organism>
<reference evidence="2 3" key="1">
    <citation type="submission" date="2019-06" db="EMBL/GenBank/DDBJ databases">
        <title>Genomic Encyclopedia of Type Strains, Phase IV (KMG-V): Genome sequencing to study the core and pangenomes of soil and plant-associated prokaryotes.</title>
        <authorList>
            <person name="Whitman W."/>
        </authorList>
    </citation>
    <scope>NUCLEOTIDE SEQUENCE [LARGE SCALE GENOMIC DNA]</scope>
    <source>
        <strain evidence="2 3">BR 510</strain>
    </source>
</reference>
<keyword evidence="1" id="KW-0732">Signal</keyword>
<comment type="caution">
    <text evidence="2">The sequence shown here is derived from an EMBL/GenBank/DDBJ whole genome shotgun (WGS) entry which is preliminary data.</text>
</comment>
<evidence type="ECO:0000313" key="3">
    <source>
        <dbReference type="Proteomes" id="UP000319949"/>
    </source>
</evidence>
<dbReference type="Pfam" id="PF06035">
    <property type="entry name" value="Peptidase_C93"/>
    <property type="match status" value="1"/>
</dbReference>
<feature type="signal peptide" evidence="1">
    <location>
        <begin position="1"/>
        <end position="33"/>
    </location>
</feature>
<dbReference type="InterPro" id="IPR010319">
    <property type="entry name" value="Transglutaminase-like_Cys_pept"/>
</dbReference>
<dbReference type="PANTHER" id="PTHR39327:SF1">
    <property type="entry name" value="BLR5470 PROTEIN"/>
    <property type="match status" value="1"/>
</dbReference>
<dbReference type="STRING" id="1803665.GCA_001641335_07990"/>
<sequence length="338" mass="35857">MKSRFARRRQGILTFAAAMLVSLTGATTSVAFASDLGPADPAEIAPAGADTIQAPATFFTINAVLAKLDRERGRGPNAVRLAALTPPSSTATDAAPEPVSPAVVPPLGNEPFGLFAFRAPDNDIWRKWRAVEADLVKEQSVLERCGSTPASCPSHAAQFLRLVGAVKAKSGRAQLEEVNLGVNTAIRYVSDLVQHRELDRWSSPLASFATGKGDCEDYAIAKYAALRQAGFPDADMRLLLVRDRTVRQDHAVLAARLDGRWLILDNRWAGLREDNGELNFAPLFAINHDGVHLFAKPYAKAAPLTAEAAPAAAGAEWAGSEPAEAGGGGSLSTLTLVL</sequence>
<dbReference type="PANTHER" id="PTHR39327">
    <property type="match status" value="1"/>
</dbReference>
<feature type="chain" id="PRO_5022234267" evidence="1">
    <location>
        <begin position="34"/>
        <end position="338"/>
    </location>
</feature>
<evidence type="ECO:0000256" key="1">
    <source>
        <dbReference type="SAM" id="SignalP"/>
    </source>
</evidence>
<dbReference type="SUPFAM" id="SSF54001">
    <property type="entry name" value="Cysteine proteinases"/>
    <property type="match status" value="1"/>
</dbReference>
<gene>
    <name evidence="2" type="ORF">FBZ96_10487</name>
</gene>
<protein>
    <submittedName>
        <fullName evidence="2">Transglutaminase-like cysteine proteinase BTLCP</fullName>
    </submittedName>
</protein>
<dbReference type="InterPro" id="IPR038765">
    <property type="entry name" value="Papain-like_cys_pep_sf"/>
</dbReference>
<accession>A0A560DPS2</accession>
<keyword evidence="3" id="KW-1185">Reference proteome</keyword>
<dbReference type="AlphaFoldDB" id="A0A560DPS2"/>
<evidence type="ECO:0000313" key="2">
    <source>
        <dbReference type="EMBL" id="TWA99119.1"/>
    </source>
</evidence>
<dbReference type="EMBL" id="VITK01000004">
    <property type="protein sequence ID" value="TWA99119.1"/>
    <property type="molecule type" value="Genomic_DNA"/>
</dbReference>
<dbReference type="Gene3D" id="3.10.620.30">
    <property type="match status" value="1"/>
</dbReference>